<dbReference type="OrthoDB" id="2965787at2"/>
<dbReference type="RefSeq" id="WP_103299161.1">
    <property type="nucleotide sequence ID" value="NZ_PPQT01000185.1"/>
</dbReference>
<sequence>MRKITNITIGCCISGALLLSGCSSVKADKEGVFTSNNAESLDKKLKKQDVHVENVKFIDKDTDDGYIRTWDQLNPTIVNNSNKDIKEVTLAVAAWDKNGLPIKPDFAMAFSQDAYISNYADDEINLTGHSSSDKEIFNLELDNKIASYKIIVSAYKDFDGHTWKNPLYEKFEKVYGQKRLKDIKGSKNTTNSLETEE</sequence>
<dbReference type="EMBL" id="UHDO01000001">
    <property type="protein sequence ID" value="SUM44378.1"/>
    <property type="molecule type" value="Genomic_DNA"/>
</dbReference>
<accession>A0A380G2B0</accession>
<reference evidence="2 3" key="1">
    <citation type="submission" date="2018-06" db="EMBL/GenBank/DDBJ databases">
        <authorList>
            <consortium name="Pathogen Informatics"/>
            <person name="Doyle S."/>
        </authorList>
    </citation>
    <scope>NUCLEOTIDE SEQUENCE [LARGE SCALE GENOMIC DNA]</scope>
    <source>
        <strain evidence="2 3">NCTC13830</strain>
    </source>
</reference>
<dbReference type="Pfam" id="PF19092">
    <property type="entry name" value="DUF5780"/>
    <property type="match status" value="1"/>
</dbReference>
<gene>
    <name evidence="2" type="ORF">NCTC13830_01780</name>
</gene>
<name>A0A380G2B0_9STAP</name>
<evidence type="ECO:0000313" key="2">
    <source>
        <dbReference type="EMBL" id="SUM44378.1"/>
    </source>
</evidence>
<dbReference type="PROSITE" id="PS51257">
    <property type="entry name" value="PROKAR_LIPOPROTEIN"/>
    <property type="match status" value="1"/>
</dbReference>
<organism evidence="2 3">
    <name type="scientific">Staphylococcus petrasii</name>
    <dbReference type="NCBI Taxonomy" id="1276936"/>
    <lineage>
        <taxon>Bacteria</taxon>
        <taxon>Bacillati</taxon>
        <taxon>Bacillota</taxon>
        <taxon>Bacilli</taxon>
        <taxon>Bacillales</taxon>
        <taxon>Staphylococcaceae</taxon>
        <taxon>Staphylococcus</taxon>
    </lineage>
</organism>
<dbReference type="InterPro" id="IPR043939">
    <property type="entry name" value="DUF5780"/>
</dbReference>
<proteinExistence type="predicted"/>
<evidence type="ECO:0000313" key="3">
    <source>
        <dbReference type="Proteomes" id="UP000254047"/>
    </source>
</evidence>
<feature type="domain" description="DUF5780" evidence="1">
    <location>
        <begin position="76"/>
        <end position="178"/>
    </location>
</feature>
<dbReference type="AlphaFoldDB" id="A0A380G2B0"/>
<dbReference type="Proteomes" id="UP000254047">
    <property type="component" value="Unassembled WGS sequence"/>
</dbReference>
<protein>
    <recommendedName>
        <fullName evidence="1">DUF5780 domain-containing protein</fullName>
    </recommendedName>
</protein>
<evidence type="ECO:0000259" key="1">
    <source>
        <dbReference type="Pfam" id="PF19092"/>
    </source>
</evidence>